<sequence>MCDVKKYSDIYKEISKLNAQDTLQLVLESETEDEKDFYEMIGDYLLQKKQQEVLERNTN</sequence>
<reference evidence="2" key="1">
    <citation type="submission" date="2016-10" db="EMBL/GenBank/DDBJ databases">
        <title>The complete genome sequence of the rumen bacterium Butyrivibrio hungatei MB2003.</title>
        <authorList>
            <person name="Palevich N."/>
            <person name="Kelly W.J."/>
            <person name="Leahy S.C."/>
            <person name="Altermann E."/>
            <person name="Rakonjac J."/>
            <person name="Attwood G.T."/>
        </authorList>
    </citation>
    <scope>NUCLEOTIDE SEQUENCE [LARGE SCALE GENOMIC DNA]</scope>
    <source>
        <strain evidence="2">MB2003</strain>
    </source>
</reference>
<dbReference type="KEGG" id="bhu:bhn_I1010"/>
<evidence type="ECO:0000313" key="1">
    <source>
        <dbReference type="EMBL" id="AOZ96044.1"/>
    </source>
</evidence>
<protein>
    <submittedName>
        <fullName evidence="1">Uncharacterized protein</fullName>
    </submittedName>
</protein>
<dbReference type="Proteomes" id="UP000179284">
    <property type="component" value="Chromosome I"/>
</dbReference>
<proteinExistence type="predicted"/>
<name>A0A1D9P106_9FIRM</name>
<dbReference type="OrthoDB" id="9804726at2"/>
<keyword evidence="2" id="KW-1185">Reference proteome</keyword>
<evidence type="ECO:0000313" key="2">
    <source>
        <dbReference type="Proteomes" id="UP000179284"/>
    </source>
</evidence>
<dbReference type="AlphaFoldDB" id="A0A1D9P106"/>
<organism evidence="1 2">
    <name type="scientific">Butyrivibrio hungatei</name>
    <dbReference type="NCBI Taxonomy" id="185008"/>
    <lineage>
        <taxon>Bacteria</taxon>
        <taxon>Bacillati</taxon>
        <taxon>Bacillota</taxon>
        <taxon>Clostridia</taxon>
        <taxon>Lachnospirales</taxon>
        <taxon>Lachnospiraceae</taxon>
        <taxon>Butyrivibrio</taxon>
    </lineage>
</organism>
<accession>A0A1D9P106</accession>
<gene>
    <name evidence="1" type="ORF">bhn_I1010</name>
</gene>
<dbReference type="EMBL" id="CP017831">
    <property type="protein sequence ID" value="AOZ96044.1"/>
    <property type="molecule type" value="Genomic_DNA"/>
</dbReference>